<gene>
    <name evidence="1" type="primary">espC_2</name>
    <name evidence="1" type="ORF">LAUMK136_05118</name>
</gene>
<dbReference type="InterPro" id="IPR022536">
    <property type="entry name" value="EspC"/>
</dbReference>
<dbReference type="GO" id="GO:0009306">
    <property type="term" value="P:protein secretion"/>
    <property type="evidence" value="ECO:0007669"/>
    <property type="project" value="InterPro"/>
</dbReference>
<evidence type="ECO:0000313" key="2">
    <source>
        <dbReference type="Proteomes" id="UP000273307"/>
    </source>
</evidence>
<name>A0A498QIP9_9MYCO</name>
<organism evidence="1 2">
    <name type="scientific">Mycobacterium attenuatum</name>
    <dbReference type="NCBI Taxonomy" id="2341086"/>
    <lineage>
        <taxon>Bacteria</taxon>
        <taxon>Bacillati</taxon>
        <taxon>Actinomycetota</taxon>
        <taxon>Actinomycetes</taxon>
        <taxon>Mycobacteriales</taxon>
        <taxon>Mycobacteriaceae</taxon>
        <taxon>Mycobacterium</taxon>
    </lineage>
</organism>
<keyword evidence="2" id="KW-1185">Reference proteome</keyword>
<protein>
    <submittedName>
        <fullName evidence="1">ESX-1 secretion-associated protein EspC</fullName>
    </submittedName>
</protein>
<reference evidence="1 2" key="1">
    <citation type="submission" date="2018-09" db="EMBL/GenBank/DDBJ databases">
        <authorList>
            <person name="Tagini F."/>
        </authorList>
    </citation>
    <scope>NUCLEOTIDE SEQUENCE [LARGE SCALE GENOMIC DNA]</scope>
    <source>
        <strain evidence="1 2">MK136</strain>
    </source>
</reference>
<dbReference type="Proteomes" id="UP000273307">
    <property type="component" value="Unassembled WGS sequence"/>
</dbReference>
<dbReference type="RefSeq" id="WP_122445032.1">
    <property type="nucleotide sequence ID" value="NZ_UPHP01000140.1"/>
</dbReference>
<dbReference type="OrthoDB" id="4734983at2"/>
<proteinExistence type="predicted"/>
<evidence type="ECO:0000313" key="1">
    <source>
        <dbReference type="EMBL" id="VBA43500.1"/>
    </source>
</evidence>
<accession>A0A498QIP9</accession>
<dbReference type="Pfam" id="PF10824">
    <property type="entry name" value="T7SS_ESX_EspC"/>
    <property type="match status" value="1"/>
</dbReference>
<dbReference type="EMBL" id="UPHP01000140">
    <property type="protein sequence ID" value="VBA43500.1"/>
    <property type="molecule type" value="Genomic_DNA"/>
</dbReference>
<sequence>MTDILKVQPELLDVLASHQHNAAASASSGVAATTGLAESVAVSHGSYCRQFNDTLKMYESAHNAFGSSLHAAGIALAKNLRTAARAYLDADETWRQAIESLTF</sequence>
<dbReference type="AlphaFoldDB" id="A0A498QIP9"/>